<keyword evidence="4" id="KW-0812">Transmembrane</keyword>
<evidence type="ECO:0000313" key="7">
    <source>
        <dbReference type="EMBL" id="CAL6001705.1"/>
    </source>
</evidence>
<evidence type="ECO:0000313" key="8">
    <source>
        <dbReference type="Proteomes" id="UP001642409"/>
    </source>
</evidence>
<keyword evidence="4" id="KW-0472">Membrane</keyword>
<dbReference type="SUPFAM" id="SSF54292">
    <property type="entry name" value="2Fe-2S ferredoxin-like"/>
    <property type="match status" value="1"/>
</dbReference>
<evidence type="ECO:0000256" key="1">
    <source>
        <dbReference type="ARBA" id="ARBA00006849"/>
    </source>
</evidence>
<keyword evidence="4" id="KW-1133">Transmembrane helix</keyword>
<dbReference type="Proteomes" id="UP001642409">
    <property type="component" value="Unassembled WGS sequence"/>
</dbReference>
<dbReference type="InterPro" id="IPR012675">
    <property type="entry name" value="Beta-grasp_dom_sf"/>
</dbReference>
<dbReference type="SUPFAM" id="SSF56176">
    <property type="entry name" value="FAD-binding/transporter-associated domain-like"/>
    <property type="match status" value="1"/>
</dbReference>
<dbReference type="InterPro" id="IPR036856">
    <property type="entry name" value="Ald_Oxase/Xan_DH_a/b_sf"/>
</dbReference>
<keyword evidence="8" id="KW-1185">Reference proteome</keyword>
<dbReference type="GO" id="GO:0005506">
    <property type="term" value="F:iron ion binding"/>
    <property type="evidence" value="ECO:0007669"/>
    <property type="project" value="InterPro"/>
</dbReference>
<dbReference type="SUPFAM" id="SSF54665">
    <property type="entry name" value="CO dehydrogenase molybdoprotein N-domain-like"/>
    <property type="match status" value="1"/>
</dbReference>
<dbReference type="Gene3D" id="3.90.1170.50">
    <property type="entry name" value="Aldehyde oxidase/xanthine dehydrogenase, a/b hammerhead"/>
    <property type="match status" value="1"/>
</dbReference>
<accession>A0AA86R2F5</accession>
<dbReference type="GO" id="GO:0071949">
    <property type="term" value="F:FAD binding"/>
    <property type="evidence" value="ECO:0007669"/>
    <property type="project" value="InterPro"/>
</dbReference>
<dbReference type="Gene3D" id="1.10.150.120">
    <property type="entry name" value="[2Fe-2S]-binding domain"/>
    <property type="match status" value="1"/>
</dbReference>
<dbReference type="InterPro" id="IPR000674">
    <property type="entry name" value="Ald_Oxase/Xan_DH_a/b"/>
</dbReference>
<reference evidence="6" key="1">
    <citation type="submission" date="2023-06" db="EMBL/GenBank/DDBJ databases">
        <authorList>
            <person name="Kurt Z."/>
        </authorList>
    </citation>
    <scope>NUCLEOTIDE SEQUENCE</scope>
</reference>
<dbReference type="Pfam" id="PF00941">
    <property type="entry name" value="FAD_binding_5"/>
    <property type="match status" value="1"/>
</dbReference>
<dbReference type="Pfam" id="PF01799">
    <property type="entry name" value="Fer2_2"/>
    <property type="match status" value="1"/>
</dbReference>
<feature type="transmembrane region" description="Helical" evidence="4">
    <location>
        <begin position="798"/>
        <end position="816"/>
    </location>
</feature>
<gene>
    <name evidence="7" type="ORF">HINF_LOCUS17566</name>
    <name evidence="6" type="ORF">HINF_LOCUS55648</name>
</gene>
<proteinExistence type="inferred from homology"/>
<dbReference type="Gene3D" id="3.30.365.10">
    <property type="entry name" value="Aldehyde oxidase/xanthine dehydrogenase, molybdopterin binding domain"/>
    <property type="match status" value="2"/>
</dbReference>
<dbReference type="InterPro" id="IPR002346">
    <property type="entry name" value="Mopterin_DH_FAD-bd"/>
</dbReference>
<dbReference type="PANTHER" id="PTHR11908:SF132">
    <property type="entry name" value="ALDEHYDE OXIDASE 1-RELATED"/>
    <property type="match status" value="1"/>
</dbReference>
<dbReference type="Gene3D" id="3.30.465.10">
    <property type="match status" value="1"/>
</dbReference>
<evidence type="ECO:0000313" key="6">
    <source>
        <dbReference type="EMBL" id="CAI9968003.1"/>
    </source>
</evidence>
<dbReference type="GO" id="GO:0051536">
    <property type="term" value="F:iron-sulfur cluster binding"/>
    <property type="evidence" value="ECO:0007669"/>
    <property type="project" value="InterPro"/>
</dbReference>
<evidence type="ECO:0000259" key="5">
    <source>
        <dbReference type="PROSITE" id="PS51387"/>
    </source>
</evidence>
<dbReference type="InterPro" id="IPR036318">
    <property type="entry name" value="FAD-bd_PCMH-like_sf"/>
</dbReference>
<dbReference type="Gene3D" id="3.10.20.30">
    <property type="match status" value="1"/>
</dbReference>
<evidence type="ECO:0000256" key="4">
    <source>
        <dbReference type="SAM" id="Phobius"/>
    </source>
</evidence>
<protein>
    <submittedName>
        <fullName evidence="6">Xanthine oxidase / Xanthine dehydrogenase</fullName>
    </submittedName>
    <submittedName>
        <fullName evidence="7">Xanthine_oxidase / Xanthine dehydrogenase</fullName>
    </submittedName>
</protein>
<reference evidence="7 8" key="2">
    <citation type="submission" date="2024-07" db="EMBL/GenBank/DDBJ databases">
        <authorList>
            <person name="Akdeniz Z."/>
        </authorList>
    </citation>
    <scope>NUCLEOTIDE SEQUENCE [LARGE SCALE GENOMIC DNA]</scope>
</reference>
<dbReference type="InterPro" id="IPR002888">
    <property type="entry name" value="2Fe-2S-bd"/>
</dbReference>
<dbReference type="InterPro" id="IPR036010">
    <property type="entry name" value="2Fe-2S_ferredoxin-like_sf"/>
</dbReference>
<dbReference type="InterPro" id="IPR016169">
    <property type="entry name" value="FAD-bd_PCMH_sub2"/>
</dbReference>
<dbReference type="InterPro" id="IPR036884">
    <property type="entry name" value="2Fe-2S-bd_dom_sf"/>
</dbReference>
<name>A0AA86R2F5_9EUKA</name>
<sequence length="831" mass="93924">MTVVFHLNGKLVQLYKPDPLTTLLEFLRQRKLYGTRVSDGNGIFGCDIVTVVSWDHHANKPVYKSIGALHYPLVYCHGKQIFTVEGIGNKQMLHPIQEQFLNCESFQCGYCAGGFTMAMYTLLRKDSKPSEASIMEALDGNMCRCTAFHPIAAAVASFSSDIEDKEMPICTRKVPFHPENEPEFPSELKNVEVFDYEHEQISPENGKKLFGVKYFTPKTVEELKNTLKENKTNLKMISGASSHQLSTICDNSKASEYTLLSLHNVKELQIVNQKEKHVELGSQLTYADVMEFFKGKSTKFAKKLVETLTMFRNTPLRNAETIGAGIAKRGDNDFNLILAAVNAQVQVLDSADNSVSEVSVVTLLNEKIAQGKIITKITFEEPDFYFFTKRQRRHANAEALVGCCVAEQGKQLQIFVNNLSTAANAIQIQKLDVSKEQFLAPADHHQMKELVNGKLTFDLTENSDARVYGKYKSDVTSNNIFLAQTRYKLDHNIAVDPEYHAALSNVEEQVYGKQLKMPRTERIIPESHRKIVGQPIISQTLKAKILGDPLFSADLDEFTQGVSHAAYVMTDRSFGNIISIDLEEAKKVPGFIAYVDERDIPNRVDGNIHSGIQFDTPVFCQKGENGWIVLHKSQPIGLVTAKTRDAALKAARLVKVKYDNDDKKVYEQQLKSGKVSLNIEQAIKNNSYLPNTGVNDRVITLGDVAEIDKADIIIQGENFMHGQDHYYFETHNCIIYPLENGGMKVFASTQNPSKMQFDIAWNLKEQMTGVKHIQRLAIVKIMQIPYFNTYILHFVDQFYLTLYIAFYKAIFCSFIFRVKNEVSQLIQYSSY</sequence>
<dbReference type="InterPro" id="IPR008274">
    <property type="entry name" value="AldOxase/xan_DH_MoCoBD1"/>
</dbReference>
<dbReference type="Pfam" id="PF02738">
    <property type="entry name" value="MoCoBD_1"/>
    <property type="match status" value="1"/>
</dbReference>
<dbReference type="EMBL" id="CAXDID020000044">
    <property type="protein sequence ID" value="CAL6001705.1"/>
    <property type="molecule type" value="Genomic_DNA"/>
</dbReference>
<evidence type="ECO:0000256" key="2">
    <source>
        <dbReference type="ARBA" id="ARBA00022505"/>
    </source>
</evidence>
<dbReference type="PANTHER" id="PTHR11908">
    <property type="entry name" value="XANTHINE DEHYDROGENASE"/>
    <property type="match status" value="1"/>
</dbReference>
<dbReference type="SUPFAM" id="SSF56003">
    <property type="entry name" value="Molybdenum cofactor-binding domain"/>
    <property type="match status" value="1"/>
</dbReference>
<dbReference type="EMBL" id="CATOUU010001031">
    <property type="protein sequence ID" value="CAI9968003.1"/>
    <property type="molecule type" value="Genomic_DNA"/>
</dbReference>
<dbReference type="SMART" id="SM01008">
    <property type="entry name" value="Ald_Xan_dh_C"/>
    <property type="match status" value="1"/>
</dbReference>
<dbReference type="InterPro" id="IPR016166">
    <property type="entry name" value="FAD-bd_PCMH"/>
</dbReference>
<comment type="caution">
    <text evidence="6">The sequence shown here is derived from an EMBL/GenBank/DDBJ whole genome shotgun (WGS) entry which is preliminary data.</text>
</comment>
<keyword evidence="3" id="KW-0560">Oxidoreductase</keyword>
<evidence type="ECO:0000256" key="3">
    <source>
        <dbReference type="ARBA" id="ARBA00023002"/>
    </source>
</evidence>
<dbReference type="PROSITE" id="PS51387">
    <property type="entry name" value="FAD_PCMH"/>
    <property type="match status" value="1"/>
</dbReference>
<organism evidence="6">
    <name type="scientific">Hexamita inflata</name>
    <dbReference type="NCBI Taxonomy" id="28002"/>
    <lineage>
        <taxon>Eukaryota</taxon>
        <taxon>Metamonada</taxon>
        <taxon>Diplomonadida</taxon>
        <taxon>Hexamitidae</taxon>
        <taxon>Hexamitinae</taxon>
        <taxon>Hexamita</taxon>
    </lineage>
</organism>
<dbReference type="InterPro" id="IPR016208">
    <property type="entry name" value="Ald_Oxase/xanthine_DH-like"/>
</dbReference>
<keyword evidence="2" id="KW-0500">Molybdenum</keyword>
<comment type="similarity">
    <text evidence="1">Belongs to the xanthine dehydrogenase family.</text>
</comment>
<feature type="domain" description="FAD-binding PCMH-type" evidence="5">
    <location>
        <begin position="207"/>
        <end position="384"/>
    </location>
</feature>
<dbReference type="Pfam" id="PF01315">
    <property type="entry name" value="Ald_Xan_dh_C"/>
    <property type="match status" value="1"/>
</dbReference>
<dbReference type="InterPro" id="IPR037165">
    <property type="entry name" value="AldOxase/xan_DH_Mopterin-bd_sf"/>
</dbReference>
<dbReference type="AlphaFoldDB" id="A0AA86R2F5"/>
<dbReference type="GO" id="GO:0016491">
    <property type="term" value="F:oxidoreductase activity"/>
    <property type="evidence" value="ECO:0007669"/>
    <property type="project" value="UniProtKB-KW"/>
</dbReference>
<dbReference type="SUPFAM" id="SSF47741">
    <property type="entry name" value="CO dehydrogenase ISP C-domain like"/>
    <property type="match status" value="1"/>
</dbReference>